<dbReference type="SMART" id="SM00209">
    <property type="entry name" value="TSP1"/>
    <property type="match status" value="6"/>
</dbReference>
<feature type="domain" description="Fibronectin type-III" evidence="10">
    <location>
        <begin position="1123"/>
        <end position="1219"/>
    </location>
</feature>
<evidence type="ECO:0000313" key="13">
    <source>
        <dbReference type="RefSeq" id="XP_031552885.1"/>
    </source>
</evidence>
<dbReference type="PROSITE" id="PS50853">
    <property type="entry name" value="FN3"/>
    <property type="match status" value="6"/>
</dbReference>
<dbReference type="Gene3D" id="1.10.287.70">
    <property type="match status" value="1"/>
</dbReference>
<dbReference type="InterPro" id="IPR013320">
    <property type="entry name" value="ConA-like_dom_sf"/>
</dbReference>
<reference evidence="12 13" key="1">
    <citation type="submission" date="2025-04" db="UniProtKB">
        <authorList>
            <consortium name="RefSeq"/>
        </authorList>
    </citation>
    <scope>IDENTIFICATION</scope>
    <source>
        <tissue evidence="12 13">Tentacle</tissue>
    </source>
</reference>
<gene>
    <name evidence="12 13 14 15" type="primary">LOC116290049</name>
</gene>
<dbReference type="Gene3D" id="2.60.120.200">
    <property type="match status" value="1"/>
</dbReference>
<dbReference type="OrthoDB" id="10253954at2759"/>
<dbReference type="Pfam" id="PF00090">
    <property type="entry name" value="TSP_1"/>
    <property type="match status" value="6"/>
</dbReference>
<feature type="transmembrane region" description="Helical" evidence="8">
    <location>
        <begin position="1693"/>
        <end position="1714"/>
    </location>
</feature>
<evidence type="ECO:0000256" key="1">
    <source>
        <dbReference type="ARBA" id="ARBA00004370"/>
    </source>
</evidence>
<name>A0A6P8H8Y6_ACTTE</name>
<feature type="transmembrane region" description="Helical" evidence="8">
    <location>
        <begin position="1444"/>
        <end position="1472"/>
    </location>
</feature>
<dbReference type="InterPro" id="IPR000884">
    <property type="entry name" value="TSP1_rpt"/>
</dbReference>
<dbReference type="InterPro" id="IPR036116">
    <property type="entry name" value="FN3_sf"/>
</dbReference>
<dbReference type="SUPFAM" id="SSF49899">
    <property type="entry name" value="Concanavalin A-like lectins/glucanases"/>
    <property type="match status" value="1"/>
</dbReference>
<dbReference type="FunFam" id="2.60.40.10:FF:000093">
    <property type="entry name" value="Down syndrome cell adhesion molecule, isoform B"/>
    <property type="match status" value="1"/>
</dbReference>
<sequence length="1830" mass="204721">MITLLALITFSLQGLVSTYSKIVGHDPWYKSSAHYWSFNTINTNKHLKDVTGYEKSNVYGGAETIPGVSKYALKLDGVVSTGANLGNFAGTCLSEPSICKHGFTVSFWLKLDASSISEIFYQVILQLSRTLESVGSTIYAKKNKIGFEVNDRNISRNVEVYWNYTEWVHVSLVWNKMADTVQVLLNCEQKPYLKQTETTNKFSIIPAQNQLWLGSNYAQLKNCKLEIDELVIWYDVLSSQDLCYIKDARAVDGGFSQWSNFSSCSASCGQSTRIRERTCTNPPTQHGGISCSVLGPSQESMPCFLRKCPIHGNYTSWSEYTLCSKTCGGGVRTRFRTCSNPEPQYGGMNCSRYGDYIDRLACNVDNCPIDGGYSQWSNYSQCSVSCGDGIRTRTRTCTKPVPQYGGLNCSHLGGTEQTQKCFVTICPVDGNYSEWSVFSSCSKTCGRGIKTRNRKCDNPAPIGGGRDCLRLGLPVESVACNTQECPINGGYSSWSMFSTCSKSCQGGIQIRTRNCTNPPAQEGGMNCSRLGPPKETRSCNTDPCPIDGAYGQWSDFGQCSVTCGGGRTRRTRKCDSPKPSYGGKNCSKLGPNKEIKTCNNEDCPDISFVSTMVFTDEVFRPEMYETSAEAFKEHTKKVKWNLSKLYGPESALKEVVISFCQPSDITINGSSGIQCKLEFRFSSSRYDGIIKLQDALQIKRRIHEMPVKSFFINSVDVPTDHKLQVKAFNTSTRSIMVTWVPSAKRENVEGYHILYTDEMGNSYSTVVNDAETDLRELNNLLVYHKYCIRVIAYSRRGDGLATSPVCVNTDYAVPSGSPNLTVGITNTTMLSVTWNTPGKSILRGKLLGYQMMYGRVNSTYNGTINDNVMLDLAPTANQVFLTGLEKFSLYAVKLAVYNQKGLGKWSEIIVRTGEDVPGMPPRIISVYNTSSTTLNVKWHPIPEEYHFGQLLGYRIFYKDTTTTNTSDYESLDVGPDAQEADITGLNMYRNYVVQVAGFNGPGEGKPSKGTIVSTDEDVPSLPPQDLTVANISSTILLVQWNPVPREDRNGIILGYKILYKISGNDNASFIAKQCSCRTRAAEIKNLLKFTAYDVRVLAFTSKGDGSLSDVVTARTAEDKPSHPPTLMSFHNTSSSSLRVTWLHIPPHYAHGVLLGYRVLYRSLNVTEDMYSVAQVGPTTLEVELENLYKYMDYGVRVMGFTKMGLGTVSDELIVRTDEDVPSWPPEQVTASNKTSPTKISVRWQPISDQYYIHGILLGYKVLYRAVSNPDEVLHGDQKVAVLDPGVLDVTLENLTSYTVYSINVVAFTSKGNGVSSPTIYAETCNCHKSMYTNWWINPPYMSNNVSGIFPSILKMLTQTCCGDCAEHAKTEINFQNSSAVSFAAKPGENQVKEAIRSTTEFSFPVHGRKQQLFYNDFAFIPLVESGGTVFMTMAPEPGSTARMVVWSVIDMWPMCIVVFISAFFAGILMWILDCYFNTREFPKSPFRGPMEGMWWAFITMTTLGYGDRVPKSFHSKSFGVVWIACGLVIVSLFMSLITATLTTEVIGKEKMIYGSQVAAIRNSSQYRHGIRMNAKMDNGKEYNNLIDVFIALKRRSVDGALIDAYSVGSRQDLFNDPAMVVSKIIKHQSASYGVVLAGDAQRLQRCFRDFLREERAKVFDAITSNVIPVQGTKKQKDKTAGLFDAESEVFQQALRWTLILLGIFFVVFLIYELITRRRRDPNPKKYDFSEGNEWIPTIVKTNRPQESYQKTREAMLQVLQEFHVNCRMKTAQLRKKHRRELLQLYKMKEQELRTDHKEEIDTKERLLERVRNTLLGFVNNTFQPATGTPV</sequence>
<dbReference type="Pfam" id="PF00041">
    <property type="entry name" value="fn3"/>
    <property type="match status" value="6"/>
</dbReference>
<keyword evidence="5 8" id="KW-1133">Transmembrane helix</keyword>
<feature type="transmembrane region" description="Helical" evidence="8">
    <location>
        <begin position="1520"/>
        <end position="1541"/>
    </location>
</feature>
<feature type="domain" description="Fibronectin type-III" evidence="10">
    <location>
        <begin position="1224"/>
        <end position="1326"/>
    </location>
</feature>
<evidence type="ECO:0000313" key="12">
    <source>
        <dbReference type="RefSeq" id="XP_031552884.1"/>
    </source>
</evidence>
<dbReference type="InterPro" id="IPR036383">
    <property type="entry name" value="TSP1_rpt_sf"/>
</dbReference>
<dbReference type="PANTHER" id="PTHR22906">
    <property type="entry name" value="PROPERDIN"/>
    <property type="match status" value="1"/>
</dbReference>
<evidence type="ECO:0000256" key="4">
    <source>
        <dbReference type="ARBA" id="ARBA00022737"/>
    </source>
</evidence>
<dbReference type="SMART" id="SM00060">
    <property type="entry name" value="FN3"/>
    <property type="match status" value="6"/>
</dbReference>
<dbReference type="RefSeq" id="XP_031552887.1">
    <property type="nucleotide sequence ID" value="XM_031697027.1"/>
</dbReference>
<dbReference type="PANTHER" id="PTHR22906:SF54">
    <property type="entry name" value="IG-LIKE DOMAIN-CONTAINING PROTEIN"/>
    <property type="match status" value="1"/>
</dbReference>
<dbReference type="PROSITE" id="PS50092">
    <property type="entry name" value="TSP1"/>
    <property type="match status" value="6"/>
</dbReference>
<feature type="domain" description="Fibronectin type-III" evidence="10">
    <location>
        <begin position="920"/>
        <end position="1017"/>
    </location>
</feature>
<dbReference type="InterPro" id="IPR013783">
    <property type="entry name" value="Ig-like_fold"/>
</dbReference>
<evidence type="ECO:0000256" key="6">
    <source>
        <dbReference type="ARBA" id="ARBA00023136"/>
    </source>
</evidence>
<dbReference type="SUPFAM" id="SSF82895">
    <property type="entry name" value="TSP-1 type 1 repeat"/>
    <property type="match status" value="6"/>
</dbReference>
<protein>
    <submittedName>
        <fullName evidence="12 13">Uncharacterized protein LOC116290049</fullName>
    </submittedName>
</protein>
<keyword evidence="4" id="KW-0677">Repeat</keyword>
<dbReference type="Pfam" id="PF13385">
    <property type="entry name" value="Laminin_G_3"/>
    <property type="match status" value="1"/>
</dbReference>
<dbReference type="KEGG" id="aten:116290049"/>
<dbReference type="Gene3D" id="2.20.100.10">
    <property type="entry name" value="Thrombospondin type-1 (TSP1) repeat"/>
    <property type="match status" value="6"/>
</dbReference>
<evidence type="ECO:0000313" key="11">
    <source>
        <dbReference type="Proteomes" id="UP000515163"/>
    </source>
</evidence>
<feature type="domain" description="Fibronectin type-III" evidence="10">
    <location>
        <begin position="717"/>
        <end position="812"/>
    </location>
</feature>
<evidence type="ECO:0000313" key="15">
    <source>
        <dbReference type="RefSeq" id="XP_031552887.1"/>
    </source>
</evidence>
<dbReference type="GO" id="GO:0016020">
    <property type="term" value="C:membrane"/>
    <property type="evidence" value="ECO:0007669"/>
    <property type="project" value="UniProtKB-SubCell"/>
</dbReference>
<dbReference type="SUPFAM" id="SSF81324">
    <property type="entry name" value="Voltage-gated potassium channels"/>
    <property type="match status" value="1"/>
</dbReference>
<evidence type="ECO:0000256" key="2">
    <source>
        <dbReference type="ARBA" id="ARBA00022692"/>
    </source>
</evidence>
<comment type="subcellular location">
    <subcellularLocation>
        <location evidence="1">Membrane</location>
    </subcellularLocation>
</comment>
<evidence type="ECO:0000256" key="9">
    <source>
        <dbReference type="SAM" id="SignalP"/>
    </source>
</evidence>
<dbReference type="RefSeq" id="XP_031552885.1">
    <property type="nucleotide sequence ID" value="XM_031697025.1"/>
</dbReference>
<dbReference type="InterPro" id="IPR052065">
    <property type="entry name" value="Compl_asym_regulator"/>
</dbReference>
<organism evidence="11 12">
    <name type="scientific">Actinia tenebrosa</name>
    <name type="common">Australian red waratah sea anemone</name>
    <dbReference type="NCBI Taxonomy" id="6105"/>
    <lineage>
        <taxon>Eukaryota</taxon>
        <taxon>Metazoa</taxon>
        <taxon>Cnidaria</taxon>
        <taxon>Anthozoa</taxon>
        <taxon>Hexacorallia</taxon>
        <taxon>Actiniaria</taxon>
        <taxon>Actiniidae</taxon>
        <taxon>Actinia</taxon>
    </lineage>
</organism>
<keyword evidence="6 8" id="KW-0472">Membrane</keyword>
<dbReference type="CDD" id="cd00063">
    <property type="entry name" value="FN3"/>
    <property type="match status" value="6"/>
</dbReference>
<evidence type="ECO:0000313" key="14">
    <source>
        <dbReference type="RefSeq" id="XP_031552886.1"/>
    </source>
</evidence>
<keyword evidence="7" id="KW-1015">Disulfide bond</keyword>
<feature type="chain" id="PRO_5044653020" evidence="9">
    <location>
        <begin position="19"/>
        <end position="1830"/>
    </location>
</feature>
<dbReference type="Gene3D" id="2.60.40.10">
    <property type="entry name" value="Immunoglobulins"/>
    <property type="match status" value="6"/>
</dbReference>
<dbReference type="FunFam" id="2.20.100.10:FF:000001">
    <property type="entry name" value="semaphorin-5A isoform X1"/>
    <property type="match status" value="5"/>
</dbReference>
<feature type="domain" description="Fibronectin type-III" evidence="10">
    <location>
        <begin position="1022"/>
        <end position="1118"/>
    </location>
</feature>
<dbReference type="Pfam" id="PF07885">
    <property type="entry name" value="Ion_trans_2"/>
    <property type="match status" value="1"/>
</dbReference>
<evidence type="ECO:0000259" key="10">
    <source>
        <dbReference type="PROSITE" id="PS50853"/>
    </source>
</evidence>
<dbReference type="InterPro" id="IPR003961">
    <property type="entry name" value="FN3_dom"/>
</dbReference>
<feature type="signal peptide" evidence="9">
    <location>
        <begin position="1"/>
        <end position="18"/>
    </location>
</feature>
<evidence type="ECO:0000256" key="3">
    <source>
        <dbReference type="ARBA" id="ARBA00022729"/>
    </source>
</evidence>
<dbReference type="RefSeq" id="XP_031552884.1">
    <property type="nucleotide sequence ID" value="XM_031697024.1"/>
</dbReference>
<accession>A0A6P8H8Y6</accession>
<dbReference type="RefSeq" id="XP_031552886.1">
    <property type="nucleotide sequence ID" value="XM_031697026.1"/>
</dbReference>
<evidence type="ECO:0000256" key="8">
    <source>
        <dbReference type="SAM" id="Phobius"/>
    </source>
</evidence>
<keyword evidence="2 8" id="KW-0812">Transmembrane</keyword>
<proteinExistence type="predicted"/>
<evidence type="ECO:0000256" key="5">
    <source>
        <dbReference type="ARBA" id="ARBA00022989"/>
    </source>
</evidence>
<keyword evidence="11" id="KW-1185">Reference proteome</keyword>
<evidence type="ECO:0000256" key="7">
    <source>
        <dbReference type="ARBA" id="ARBA00023157"/>
    </source>
</evidence>
<dbReference type="Proteomes" id="UP000515163">
    <property type="component" value="Unplaced"/>
</dbReference>
<dbReference type="GeneID" id="116290049"/>
<dbReference type="FunFam" id="2.60.40.10:FF:000028">
    <property type="entry name" value="Neuronal cell adhesion molecule"/>
    <property type="match status" value="3"/>
</dbReference>
<dbReference type="InterPro" id="IPR013099">
    <property type="entry name" value="K_chnl_dom"/>
</dbReference>
<dbReference type="FunFam" id="2.20.100.10:FF:000080">
    <property type="entry name" value="SCO-spondin"/>
    <property type="match status" value="1"/>
</dbReference>
<keyword evidence="3 9" id="KW-0732">Signal</keyword>
<feature type="domain" description="Fibronectin type-III" evidence="10">
    <location>
        <begin position="814"/>
        <end position="916"/>
    </location>
</feature>
<dbReference type="SUPFAM" id="SSF49265">
    <property type="entry name" value="Fibronectin type III"/>
    <property type="match status" value="3"/>
</dbReference>